<keyword evidence="6" id="KW-1185">Reference proteome</keyword>
<dbReference type="InterPro" id="IPR015854">
    <property type="entry name" value="ABC_transpr_LolD-like"/>
</dbReference>
<dbReference type="PROSITE" id="PS00211">
    <property type="entry name" value="ABC_TRANSPORTER_1"/>
    <property type="match status" value="1"/>
</dbReference>
<feature type="domain" description="ABC transporter" evidence="4">
    <location>
        <begin position="3"/>
        <end position="223"/>
    </location>
</feature>
<dbReference type="InterPro" id="IPR003593">
    <property type="entry name" value="AAA+_ATPase"/>
</dbReference>
<evidence type="ECO:0000256" key="3">
    <source>
        <dbReference type="ARBA" id="ARBA00022840"/>
    </source>
</evidence>
<dbReference type="CDD" id="cd03255">
    <property type="entry name" value="ABC_MJ0796_LolCDE_FtsE"/>
    <property type="match status" value="1"/>
</dbReference>
<keyword evidence="2" id="KW-0547">Nucleotide-binding</keyword>
<dbReference type="EMBL" id="BAAAJX010000002">
    <property type="protein sequence ID" value="GAA1491839.1"/>
    <property type="molecule type" value="Genomic_DNA"/>
</dbReference>
<evidence type="ECO:0000256" key="1">
    <source>
        <dbReference type="ARBA" id="ARBA00022448"/>
    </source>
</evidence>
<dbReference type="Pfam" id="PF00005">
    <property type="entry name" value="ABC_tran"/>
    <property type="match status" value="1"/>
</dbReference>
<evidence type="ECO:0000259" key="4">
    <source>
        <dbReference type="PROSITE" id="PS50893"/>
    </source>
</evidence>
<keyword evidence="1" id="KW-0813">Transport</keyword>
<dbReference type="Proteomes" id="UP001501742">
    <property type="component" value="Unassembled WGS sequence"/>
</dbReference>
<protein>
    <submittedName>
        <fullName evidence="5">ABC transporter ATP-binding protein</fullName>
    </submittedName>
</protein>
<dbReference type="PROSITE" id="PS50893">
    <property type="entry name" value="ABC_TRANSPORTER_2"/>
    <property type="match status" value="1"/>
</dbReference>
<name>A0ABP4JZG1_9MICO</name>
<dbReference type="SMART" id="SM00382">
    <property type="entry name" value="AAA"/>
    <property type="match status" value="1"/>
</dbReference>
<evidence type="ECO:0000256" key="2">
    <source>
        <dbReference type="ARBA" id="ARBA00022741"/>
    </source>
</evidence>
<comment type="caution">
    <text evidence="5">The sequence shown here is derived from an EMBL/GenBank/DDBJ whole genome shotgun (WGS) entry which is preliminary data.</text>
</comment>
<dbReference type="InterPro" id="IPR003439">
    <property type="entry name" value="ABC_transporter-like_ATP-bd"/>
</dbReference>
<dbReference type="RefSeq" id="WP_204609473.1">
    <property type="nucleotide sequence ID" value="NZ_BAAAJX010000002.1"/>
</dbReference>
<dbReference type="SUPFAM" id="SSF52540">
    <property type="entry name" value="P-loop containing nucleoside triphosphate hydrolases"/>
    <property type="match status" value="1"/>
</dbReference>
<dbReference type="GO" id="GO:0005524">
    <property type="term" value="F:ATP binding"/>
    <property type="evidence" value="ECO:0007669"/>
    <property type="project" value="UniProtKB-KW"/>
</dbReference>
<dbReference type="InterPro" id="IPR017911">
    <property type="entry name" value="MacB-like_ATP-bd"/>
</dbReference>
<evidence type="ECO:0000313" key="6">
    <source>
        <dbReference type="Proteomes" id="UP001501742"/>
    </source>
</evidence>
<reference evidence="6" key="1">
    <citation type="journal article" date="2019" name="Int. J. Syst. Evol. Microbiol.">
        <title>The Global Catalogue of Microorganisms (GCM) 10K type strain sequencing project: providing services to taxonomists for standard genome sequencing and annotation.</title>
        <authorList>
            <consortium name="The Broad Institute Genomics Platform"/>
            <consortium name="The Broad Institute Genome Sequencing Center for Infectious Disease"/>
            <person name="Wu L."/>
            <person name="Ma J."/>
        </authorList>
    </citation>
    <scope>NUCLEOTIDE SEQUENCE [LARGE SCALE GENOMIC DNA]</scope>
    <source>
        <strain evidence="6">JCM 12140</strain>
    </source>
</reference>
<keyword evidence="3 5" id="KW-0067">ATP-binding</keyword>
<dbReference type="PANTHER" id="PTHR24220">
    <property type="entry name" value="IMPORT ATP-BINDING PROTEIN"/>
    <property type="match status" value="1"/>
</dbReference>
<sequence>MVVQLRAASKTFSTNGDVVTALDAVDLDLAPGQVACLYGASGSGKTTMLSVLAGIETVDSGQVMVTGEDLTRRNEAERADLRLRRIGVVFQTNNLLPEFTAEENVVLPLLVKGMERAAAGAAARRALAAVGVEHLVDRLPAQMSGGQRQRIGIARALAGEQELLLADEPTGALDLENSRALFALLRERARSDGTTILLATHDPIAQEYSDVAFHMVDGKVTAL</sequence>
<dbReference type="InterPro" id="IPR027417">
    <property type="entry name" value="P-loop_NTPase"/>
</dbReference>
<accession>A0ABP4JZG1</accession>
<gene>
    <name evidence="5" type="ORF">GCM10009627_01850</name>
</gene>
<proteinExistence type="predicted"/>
<organism evidence="5 6">
    <name type="scientific">Curtobacterium herbarum</name>
    <dbReference type="NCBI Taxonomy" id="150122"/>
    <lineage>
        <taxon>Bacteria</taxon>
        <taxon>Bacillati</taxon>
        <taxon>Actinomycetota</taxon>
        <taxon>Actinomycetes</taxon>
        <taxon>Micrococcales</taxon>
        <taxon>Microbacteriaceae</taxon>
        <taxon>Curtobacterium</taxon>
    </lineage>
</organism>
<dbReference type="InterPro" id="IPR017871">
    <property type="entry name" value="ABC_transporter-like_CS"/>
</dbReference>
<dbReference type="Gene3D" id="3.40.50.300">
    <property type="entry name" value="P-loop containing nucleotide triphosphate hydrolases"/>
    <property type="match status" value="1"/>
</dbReference>
<evidence type="ECO:0000313" key="5">
    <source>
        <dbReference type="EMBL" id="GAA1491839.1"/>
    </source>
</evidence>